<dbReference type="InterPro" id="IPR009581">
    <property type="entry name" value="FAM20_C"/>
</dbReference>
<dbReference type="PANTHER" id="PTHR12450">
    <property type="entry name" value="DENTIN MATRIX PROTEIN 4 PROTEIN FAM20"/>
    <property type="match status" value="1"/>
</dbReference>
<keyword evidence="4" id="KW-1015">Disulfide bond</keyword>
<comment type="caution">
    <text evidence="7">The sequence shown here is derived from an EMBL/GenBank/DDBJ whole genome shotgun (WGS) entry which is preliminary data.</text>
</comment>
<dbReference type="Pfam" id="PF06702">
    <property type="entry name" value="Fam20C"/>
    <property type="match status" value="1"/>
</dbReference>
<comment type="similarity">
    <text evidence="2">Belongs to the FAM20 family.</text>
</comment>
<dbReference type="PANTHER" id="PTHR12450:SF14">
    <property type="entry name" value="GLYCOSAMINOGLYCAN XYLOSYLKINASE"/>
    <property type="match status" value="1"/>
</dbReference>
<sequence length="153" mass="17796">MLMPHLIVIDHPGSVFIRNRKALWQEHPESYCKTLKEKLPKKRIYDLIDTSIFDFLVQNGDRHHYETLDDTVIWLDNGKGLGNPYVNHLDILALFINVARLTGGKLREKLESIPQISNVITEDHLKAIEERLLIVFATVEYCAHYRQGKTYLV</sequence>
<proteinExistence type="inferred from homology"/>
<organism evidence="7 8">
    <name type="scientific">Molorchus minor</name>
    <dbReference type="NCBI Taxonomy" id="1323400"/>
    <lineage>
        <taxon>Eukaryota</taxon>
        <taxon>Metazoa</taxon>
        <taxon>Ecdysozoa</taxon>
        <taxon>Arthropoda</taxon>
        <taxon>Hexapoda</taxon>
        <taxon>Insecta</taxon>
        <taxon>Pterygota</taxon>
        <taxon>Neoptera</taxon>
        <taxon>Endopterygota</taxon>
        <taxon>Coleoptera</taxon>
        <taxon>Polyphaga</taxon>
        <taxon>Cucujiformia</taxon>
        <taxon>Chrysomeloidea</taxon>
        <taxon>Cerambycidae</taxon>
        <taxon>Lamiinae</taxon>
        <taxon>Monochamini</taxon>
        <taxon>Molorchus</taxon>
    </lineage>
</organism>
<keyword evidence="3" id="KW-0333">Golgi apparatus</keyword>
<keyword evidence="8" id="KW-1185">Reference proteome</keyword>
<evidence type="ECO:0000256" key="2">
    <source>
        <dbReference type="ARBA" id="ARBA00006557"/>
    </source>
</evidence>
<evidence type="ECO:0000259" key="6">
    <source>
        <dbReference type="Pfam" id="PF06702"/>
    </source>
</evidence>
<evidence type="ECO:0000313" key="7">
    <source>
        <dbReference type="EMBL" id="KAJ8976098.1"/>
    </source>
</evidence>
<evidence type="ECO:0000313" key="8">
    <source>
        <dbReference type="Proteomes" id="UP001162164"/>
    </source>
</evidence>
<protein>
    <recommendedName>
        <fullName evidence="6">FAM20 C-terminal domain-containing protein</fullName>
    </recommendedName>
</protein>
<evidence type="ECO:0000256" key="4">
    <source>
        <dbReference type="ARBA" id="ARBA00023157"/>
    </source>
</evidence>
<comment type="subcellular location">
    <subcellularLocation>
        <location evidence="1">Golgi apparatus</location>
    </subcellularLocation>
</comment>
<dbReference type="Proteomes" id="UP001162164">
    <property type="component" value="Unassembled WGS sequence"/>
</dbReference>
<dbReference type="EMBL" id="JAPWTJ010000725">
    <property type="protein sequence ID" value="KAJ8976098.1"/>
    <property type="molecule type" value="Genomic_DNA"/>
</dbReference>
<name>A0ABQ9JD29_9CUCU</name>
<keyword evidence="5" id="KW-0325">Glycoprotein</keyword>
<feature type="domain" description="FAM20 C-terminal" evidence="6">
    <location>
        <begin position="17"/>
        <end position="147"/>
    </location>
</feature>
<reference evidence="7" key="1">
    <citation type="journal article" date="2023" name="Insect Mol. Biol.">
        <title>Genome sequencing provides insights into the evolution of gene families encoding plant cell wall-degrading enzymes in longhorned beetles.</title>
        <authorList>
            <person name="Shin N.R."/>
            <person name="Okamura Y."/>
            <person name="Kirsch R."/>
            <person name="Pauchet Y."/>
        </authorList>
    </citation>
    <scope>NUCLEOTIDE SEQUENCE</scope>
    <source>
        <strain evidence="7">MMC_N1</strain>
    </source>
</reference>
<evidence type="ECO:0000256" key="1">
    <source>
        <dbReference type="ARBA" id="ARBA00004555"/>
    </source>
</evidence>
<accession>A0ABQ9JD29</accession>
<evidence type="ECO:0000256" key="5">
    <source>
        <dbReference type="ARBA" id="ARBA00023180"/>
    </source>
</evidence>
<evidence type="ECO:0000256" key="3">
    <source>
        <dbReference type="ARBA" id="ARBA00023034"/>
    </source>
</evidence>
<dbReference type="InterPro" id="IPR024869">
    <property type="entry name" value="FAM20"/>
</dbReference>
<gene>
    <name evidence="7" type="ORF">NQ317_008436</name>
</gene>